<evidence type="ECO:0000313" key="4">
    <source>
        <dbReference type="Proteomes" id="UP000712281"/>
    </source>
</evidence>
<gene>
    <name evidence="2" type="ORF">F2Q68_00021617</name>
    <name evidence="3" type="ORF">F2Q70_00043765</name>
</gene>
<name>A0A8S9FSH9_BRACR</name>
<protein>
    <submittedName>
        <fullName evidence="2">Uncharacterized protein</fullName>
    </submittedName>
</protein>
<dbReference type="AlphaFoldDB" id="A0A8S9FSH9"/>
<proteinExistence type="predicted"/>
<organism evidence="2 4">
    <name type="scientific">Brassica cretica</name>
    <name type="common">Mustard</name>
    <dbReference type="NCBI Taxonomy" id="69181"/>
    <lineage>
        <taxon>Eukaryota</taxon>
        <taxon>Viridiplantae</taxon>
        <taxon>Streptophyta</taxon>
        <taxon>Embryophyta</taxon>
        <taxon>Tracheophyta</taxon>
        <taxon>Spermatophyta</taxon>
        <taxon>Magnoliopsida</taxon>
        <taxon>eudicotyledons</taxon>
        <taxon>Gunneridae</taxon>
        <taxon>Pentapetalae</taxon>
        <taxon>rosids</taxon>
        <taxon>malvids</taxon>
        <taxon>Brassicales</taxon>
        <taxon>Brassicaceae</taxon>
        <taxon>Brassiceae</taxon>
        <taxon>Brassica</taxon>
    </lineage>
</organism>
<dbReference type="EMBL" id="QGKY02000164">
    <property type="protein sequence ID" value="KAF2595018.1"/>
    <property type="molecule type" value="Genomic_DNA"/>
</dbReference>
<evidence type="ECO:0000313" key="2">
    <source>
        <dbReference type="EMBL" id="KAF2536925.1"/>
    </source>
</evidence>
<reference evidence="2" key="1">
    <citation type="submission" date="2019-12" db="EMBL/GenBank/DDBJ databases">
        <title>Genome sequencing and annotation of Brassica cretica.</title>
        <authorList>
            <person name="Studholme D.J."/>
            <person name="Sarris P.F."/>
        </authorList>
    </citation>
    <scope>NUCLEOTIDE SEQUENCE</scope>
    <source>
        <strain evidence="2">PFS-001/15</strain>
        <strain evidence="3">PFS-102/07</strain>
        <tissue evidence="2">Leaf</tissue>
    </source>
</reference>
<feature type="region of interest" description="Disordered" evidence="1">
    <location>
        <begin position="1"/>
        <end position="34"/>
    </location>
</feature>
<dbReference type="EMBL" id="QGKW02002228">
    <property type="protein sequence ID" value="KAF2536925.1"/>
    <property type="molecule type" value="Genomic_DNA"/>
</dbReference>
<dbReference type="Proteomes" id="UP000712281">
    <property type="component" value="Unassembled WGS sequence"/>
</dbReference>
<evidence type="ECO:0000256" key="1">
    <source>
        <dbReference type="SAM" id="MobiDB-lite"/>
    </source>
</evidence>
<evidence type="ECO:0000313" key="3">
    <source>
        <dbReference type="EMBL" id="KAF2595018.1"/>
    </source>
</evidence>
<comment type="caution">
    <text evidence="2">The sequence shown here is derived from an EMBL/GenBank/DDBJ whole genome shotgun (WGS) entry which is preliminary data.</text>
</comment>
<sequence>MTESTLETYPEISSLKKRGYSRPRTTDPGQQNTEWADQLARSAIWISPTRAFGDLDQSNSPNRLVESSKPSNSPVQLVGLVQLIVRASWAEHAVQLAKQASWMEQAVQFAKHVVGPNMQSNSPVRRVGSVSLPSSRPRSSPFGIRSNLLLFHLDRSHRWNFTI</sequence>
<accession>A0A8S9FSH9</accession>